<feature type="binding site" evidence="5">
    <location>
        <position position="274"/>
    </location>
    <ligand>
        <name>Mg(2+)</name>
        <dbReference type="ChEBI" id="CHEBI:18420"/>
        <label>1</label>
    </ligand>
</feature>
<evidence type="ECO:0000313" key="9">
    <source>
        <dbReference type="Proteomes" id="UP000076128"/>
    </source>
</evidence>
<evidence type="ECO:0000256" key="1">
    <source>
        <dbReference type="ARBA" id="ARBA00001946"/>
    </source>
</evidence>
<protein>
    <recommendedName>
        <fullName evidence="4">Putative gamma-glutamylcyclotransferase</fullName>
    </recommendedName>
</protein>
<dbReference type="Pfam" id="PF00293">
    <property type="entry name" value="NUDIX"/>
    <property type="match status" value="1"/>
</dbReference>
<reference evidence="8 9" key="1">
    <citation type="submission" date="2015-09" db="EMBL/GenBank/DDBJ databases">
        <title>Complete genome sequence of Defluviimonas alba cai42t isolated from an oilfield in Xinjiang.</title>
        <authorList>
            <person name="Geng S."/>
            <person name="Pan X."/>
            <person name="Wu X."/>
        </authorList>
    </citation>
    <scope>NUCLEOTIDE SEQUENCE [LARGE SCALE GENOMIC DNA]</scope>
    <source>
        <strain evidence="9">cai42</strain>
    </source>
</reference>
<feature type="binding site" evidence="5">
    <location>
        <position position="258"/>
    </location>
    <ligand>
        <name>Mg(2+)</name>
        <dbReference type="ChEBI" id="CHEBI:18420"/>
        <label>1</label>
    </ligand>
</feature>
<evidence type="ECO:0000256" key="2">
    <source>
        <dbReference type="ARBA" id="ARBA00022679"/>
    </source>
</evidence>
<dbReference type="InterPro" id="IPR015797">
    <property type="entry name" value="NUDIX_hydrolase-like_dom_sf"/>
</dbReference>
<evidence type="ECO:0000313" key="8">
    <source>
        <dbReference type="EMBL" id="AMY69270.1"/>
    </source>
</evidence>
<dbReference type="InterPro" id="IPR009288">
    <property type="entry name" value="AIG2-like_dom"/>
</dbReference>
<dbReference type="PANTHER" id="PTHR31544:SF4">
    <property type="entry name" value="GAMMA-GLUTAMYLCYCLOTRANSFERASE-RELATED"/>
    <property type="match status" value="1"/>
</dbReference>
<dbReference type="RefSeq" id="WP_066812886.1">
    <property type="nucleotide sequence ID" value="NZ_CP012661.1"/>
</dbReference>
<name>A0A159Z4Q2_9RHOB</name>
<dbReference type="CDD" id="cd06661">
    <property type="entry name" value="GGCT_like"/>
    <property type="match status" value="1"/>
</dbReference>
<dbReference type="CDD" id="cd24155">
    <property type="entry name" value="NUDIX_ADPRase"/>
    <property type="match status" value="1"/>
</dbReference>
<keyword evidence="3" id="KW-0378">Hydrolase</keyword>
<dbReference type="SUPFAM" id="SSF55811">
    <property type="entry name" value="Nudix"/>
    <property type="match status" value="1"/>
</dbReference>
<dbReference type="STRING" id="1335048.AKL17_2021"/>
<dbReference type="EMBL" id="CP012661">
    <property type="protein sequence ID" value="AMY69270.1"/>
    <property type="molecule type" value="Genomic_DNA"/>
</dbReference>
<dbReference type="InterPro" id="IPR013024">
    <property type="entry name" value="GGCT-like"/>
</dbReference>
<gene>
    <name evidence="8" type="ORF">AKL17_2021</name>
</gene>
<keyword evidence="2" id="KW-0808">Transferase</keyword>
<dbReference type="Proteomes" id="UP000076128">
    <property type="component" value="Chromosome"/>
</dbReference>
<dbReference type="InterPro" id="IPR045038">
    <property type="entry name" value="AIG2-like"/>
</dbReference>
<proteinExistence type="predicted"/>
<dbReference type="Pfam" id="PF06094">
    <property type="entry name" value="GGACT"/>
    <property type="match status" value="1"/>
</dbReference>
<accession>A0A159Z4Q2</accession>
<dbReference type="NCBIfam" id="TIGR00052">
    <property type="entry name" value="nudix-type nucleoside diphosphatase, YffH/AdpP family"/>
    <property type="match status" value="1"/>
</dbReference>
<dbReference type="InterPro" id="IPR036568">
    <property type="entry name" value="GGCT-like_sf"/>
</dbReference>
<evidence type="ECO:0000259" key="7">
    <source>
        <dbReference type="PROSITE" id="PS51462"/>
    </source>
</evidence>
<sequence>MTAMFFYGTLCHAPLRAAVLGRDLPVRPAVLADHAVRLAAGEDFPMLVAAPGASVQGVLAEGLTEGDRARLAFYEGGFAFVTREVMVEAGGQVRAAVFWPEEGRWHDGGPWDFAAWLDRWGDTVTEAAGDFMALYGHADPAAVLARYPQMLVRGGARVRARQVKPTLQRRTAGPGDVQVAAFRQPYARFFAVEEHDISWRRFNGEMTEPVTRATFVSADAVVVLPYDPVRDRVLVVEQFRMGPFVRGDAQPWLLEPVAGRIDGGETPETCALRETEEEAGLTLRGLVAGPSCYASPGAKTEYLYTFVGLADLPDGTGGIAGLDIETEDIRGHVMPFERLIALIDSGEVDLAPLIVLAYWLDRQRPRLRAEAATEALQAAE</sequence>
<dbReference type="PATRIC" id="fig|1335048.3.peg.2110"/>
<dbReference type="InterPro" id="IPR000086">
    <property type="entry name" value="NUDIX_hydrolase_dom"/>
</dbReference>
<keyword evidence="5" id="KW-0460">Magnesium</keyword>
<evidence type="ECO:0000256" key="6">
    <source>
        <dbReference type="PIRSR" id="PIRSR604385-3"/>
    </source>
</evidence>
<dbReference type="InterPro" id="IPR020084">
    <property type="entry name" value="NUDIX_hydrolase_CS"/>
</dbReference>
<dbReference type="InterPro" id="IPR004385">
    <property type="entry name" value="NDP_pyrophosphatase"/>
</dbReference>
<dbReference type="GO" id="GO:0046872">
    <property type="term" value="F:metal ion binding"/>
    <property type="evidence" value="ECO:0007669"/>
    <property type="project" value="UniProtKB-KW"/>
</dbReference>
<evidence type="ECO:0000256" key="3">
    <source>
        <dbReference type="ARBA" id="ARBA00022801"/>
    </source>
</evidence>
<organism evidence="8 9">
    <name type="scientific">Frigidibacter mobilis</name>
    <dbReference type="NCBI Taxonomy" id="1335048"/>
    <lineage>
        <taxon>Bacteria</taxon>
        <taxon>Pseudomonadati</taxon>
        <taxon>Pseudomonadota</taxon>
        <taxon>Alphaproteobacteria</taxon>
        <taxon>Rhodobacterales</taxon>
        <taxon>Paracoccaceae</taxon>
        <taxon>Frigidibacter</taxon>
    </lineage>
</organism>
<dbReference type="GO" id="GO:0016818">
    <property type="term" value="F:hydrolase activity, acting on acid anhydrides, in phosphorus-containing anhydrides"/>
    <property type="evidence" value="ECO:0007669"/>
    <property type="project" value="InterPro"/>
</dbReference>
<evidence type="ECO:0000256" key="4">
    <source>
        <dbReference type="ARBA" id="ARBA00030602"/>
    </source>
</evidence>
<dbReference type="PROSITE" id="PS00893">
    <property type="entry name" value="NUDIX_BOX"/>
    <property type="match status" value="1"/>
</dbReference>
<dbReference type="PANTHER" id="PTHR31544">
    <property type="entry name" value="AIG2-LIKE PROTEIN D"/>
    <property type="match status" value="1"/>
</dbReference>
<dbReference type="KEGG" id="daa:AKL17_2021"/>
<evidence type="ECO:0000256" key="5">
    <source>
        <dbReference type="PIRSR" id="PIRSR604385-2"/>
    </source>
</evidence>
<keyword evidence="5" id="KW-0479">Metal-binding</keyword>
<dbReference type="PROSITE" id="PS51462">
    <property type="entry name" value="NUDIX"/>
    <property type="match status" value="1"/>
</dbReference>
<dbReference type="AlphaFoldDB" id="A0A159Z4Q2"/>
<keyword evidence="9" id="KW-1185">Reference proteome</keyword>
<dbReference type="GO" id="GO:0016740">
    <property type="term" value="F:transferase activity"/>
    <property type="evidence" value="ECO:0007669"/>
    <property type="project" value="UniProtKB-KW"/>
</dbReference>
<feature type="binding site" evidence="5">
    <location>
        <position position="327"/>
    </location>
    <ligand>
        <name>Mg(2+)</name>
        <dbReference type="ChEBI" id="CHEBI:18420"/>
        <label>1</label>
    </ligand>
</feature>
<comment type="cofactor">
    <cofactor evidence="1 5">
        <name>Mg(2+)</name>
        <dbReference type="ChEBI" id="CHEBI:18420"/>
    </cofactor>
</comment>
<feature type="binding site" evidence="5">
    <location>
        <position position="278"/>
    </location>
    <ligand>
        <name>Mg(2+)</name>
        <dbReference type="ChEBI" id="CHEBI:18420"/>
        <label>1</label>
    </ligand>
</feature>
<dbReference type="OrthoDB" id="5292471at2"/>
<dbReference type="SUPFAM" id="SSF110857">
    <property type="entry name" value="Gamma-glutamyl cyclotransferase-like"/>
    <property type="match status" value="1"/>
</dbReference>
<dbReference type="Gene3D" id="3.90.79.10">
    <property type="entry name" value="Nucleoside Triphosphate Pyrophosphohydrolase"/>
    <property type="match status" value="1"/>
</dbReference>
<feature type="domain" description="Nudix hydrolase" evidence="7">
    <location>
        <begin position="216"/>
        <end position="356"/>
    </location>
</feature>
<feature type="short sequence motif" description="Nudix box" evidence="6">
    <location>
        <begin position="259"/>
        <end position="281"/>
    </location>
</feature>
<dbReference type="Gene3D" id="3.10.490.10">
    <property type="entry name" value="Gamma-glutamyl cyclotransferase-like"/>
    <property type="match status" value="1"/>
</dbReference>